<dbReference type="PANTHER" id="PTHR43977">
    <property type="entry name" value="STRUCTURAL MAINTENANCE OF CHROMOSOMES PROTEIN 3"/>
    <property type="match status" value="1"/>
</dbReference>
<dbReference type="InterPro" id="IPR003395">
    <property type="entry name" value="RecF/RecN/SMC_N"/>
</dbReference>
<gene>
    <name evidence="7" type="primary">smc</name>
    <name evidence="9" type="ORF">IAD49_03030</name>
</gene>
<comment type="similarity">
    <text evidence="7">Belongs to the SMC family.</text>
</comment>
<organism evidence="9 10">
    <name type="scientific">Candidatus Fimihabitans intestinipullorum</name>
    <dbReference type="NCBI Taxonomy" id="2840820"/>
    <lineage>
        <taxon>Bacteria</taxon>
        <taxon>Bacillati</taxon>
        <taxon>Mycoplasmatota</taxon>
        <taxon>Mycoplasmatota incertae sedis</taxon>
        <taxon>Candidatus Fimihabitans</taxon>
    </lineage>
</organism>
<accession>A0A9D1L3Z8</accession>
<dbReference type="GO" id="GO:0005737">
    <property type="term" value="C:cytoplasm"/>
    <property type="evidence" value="ECO:0007669"/>
    <property type="project" value="UniProtKB-SubCell"/>
</dbReference>
<feature type="coiled-coil region" evidence="7">
    <location>
        <begin position="311"/>
        <end position="387"/>
    </location>
</feature>
<dbReference type="Gene3D" id="3.40.50.300">
    <property type="entry name" value="P-loop containing nucleotide triphosphate hydrolases"/>
    <property type="match status" value="2"/>
</dbReference>
<comment type="domain">
    <text evidence="7">Contains large globular domains required for ATP hydrolysis at each terminus and a third globular domain forming a flexible hinge near the middle of the molecule. These domains are separated by coiled-coil structures.</text>
</comment>
<dbReference type="GO" id="GO:0005524">
    <property type="term" value="F:ATP binding"/>
    <property type="evidence" value="ECO:0007669"/>
    <property type="project" value="UniProtKB-UniRule"/>
</dbReference>
<protein>
    <recommendedName>
        <fullName evidence="7">Chromosome partition protein Smc</fullName>
    </recommendedName>
</protein>
<dbReference type="Pfam" id="PF02463">
    <property type="entry name" value="SMC_N"/>
    <property type="match status" value="2"/>
</dbReference>
<evidence type="ECO:0000256" key="2">
    <source>
        <dbReference type="ARBA" id="ARBA00022490"/>
    </source>
</evidence>
<dbReference type="PIRSF" id="PIRSF005719">
    <property type="entry name" value="SMC"/>
    <property type="match status" value="1"/>
</dbReference>
<comment type="subcellular location">
    <subcellularLocation>
        <location evidence="1 7">Cytoplasm</location>
    </subcellularLocation>
</comment>
<evidence type="ECO:0000256" key="5">
    <source>
        <dbReference type="ARBA" id="ARBA00023054"/>
    </source>
</evidence>
<evidence type="ECO:0000313" key="10">
    <source>
        <dbReference type="Proteomes" id="UP000824087"/>
    </source>
</evidence>
<keyword evidence="6 7" id="KW-0238">DNA-binding</keyword>
<proteinExistence type="inferred from homology"/>
<dbReference type="AlphaFoldDB" id="A0A9D1L3Z8"/>
<feature type="domain" description="SMC hinge" evidence="8">
    <location>
        <begin position="422"/>
        <end position="541"/>
    </location>
</feature>
<dbReference type="InterPro" id="IPR024704">
    <property type="entry name" value="SMC"/>
</dbReference>
<dbReference type="EMBL" id="DVML01000017">
    <property type="protein sequence ID" value="HIU22537.1"/>
    <property type="molecule type" value="Genomic_DNA"/>
</dbReference>
<keyword evidence="5 7" id="KW-0175">Coiled coil</keyword>
<dbReference type="GO" id="GO:0006260">
    <property type="term" value="P:DNA replication"/>
    <property type="evidence" value="ECO:0007669"/>
    <property type="project" value="UniProtKB-UniRule"/>
</dbReference>
<reference evidence="9" key="2">
    <citation type="journal article" date="2021" name="PeerJ">
        <title>Extensive microbial diversity within the chicken gut microbiome revealed by metagenomics and culture.</title>
        <authorList>
            <person name="Gilroy R."/>
            <person name="Ravi A."/>
            <person name="Getino M."/>
            <person name="Pursley I."/>
            <person name="Horton D.L."/>
            <person name="Alikhan N.F."/>
            <person name="Baker D."/>
            <person name="Gharbi K."/>
            <person name="Hall N."/>
            <person name="Watson M."/>
            <person name="Adriaenssens E.M."/>
            <person name="Foster-Nyarko E."/>
            <person name="Jarju S."/>
            <person name="Secka A."/>
            <person name="Antonio M."/>
            <person name="Oren A."/>
            <person name="Chaudhuri R.R."/>
            <person name="La Ragione R."/>
            <person name="Hildebrand F."/>
            <person name="Pallen M.J."/>
        </authorList>
    </citation>
    <scope>NUCLEOTIDE SEQUENCE</scope>
    <source>
        <strain evidence="9">CHK197-8231</strain>
    </source>
</reference>
<keyword evidence="2 7" id="KW-0963">Cytoplasm</keyword>
<keyword evidence="3 7" id="KW-0547">Nucleotide-binding</keyword>
<dbReference type="GO" id="GO:0016887">
    <property type="term" value="F:ATP hydrolysis activity"/>
    <property type="evidence" value="ECO:0007669"/>
    <property type="project" value="InterPro"/>
</dbReference>
<evidence type="ECO:0000256" key="6">
    <source>
        <dbReference type="ARBA" id="ARBA00023125"/>
    </source>
</evidence>
<reference evidence="9" key="1">
    <citation type="submission" date="2020-10" db="EMBL/GenBank/DDBJ databases">
        <authorList>
            <person name="Gilroy R."/>
        </authorList>
    </citation>
    <scope>NUCLEOTIDE SEQUENCE</scope>
    <source>
        <strain evidence="9">CHK197-8231</strain>
    </source>
</reference>
<name>A0A9D1L3Z8_9BACT</name>
<evidence type="ECO:0000259" key="8">
    <source>
        <dbReference type="SMART" id="SM00968"/>
    </source>
</evidence>
<dbReference type="Proteomes" id="UP000824087">
    <property type="component" value="Unassembled WGS sequence"/>
</dbReference>
<feature type="coiled-coil region" evidence="7">
    <location>
        <begin position="582"/>
        <end position="830"/>
    </location>
</feature>
<dbReference type="Gene3D" id="3.30.70.1620">
    <property type="match status" value="1"/>
</dbReference>
<dbReference type="FunFam" id="3.40.50.300:FF:000901">
    <property type="entry name" value="Chromosome partition protein Smc"/>
    <property type="match status" value="1"/>
</dbReference>
<feature type="binding site" evidence="7">
    <location>
        <begin position="32"/>
        <end position="39"/>
    </location>
    <ligand>
        <name>ATP</name>
        <dbReference type="ChEBI" id="CHEBI:30616"/>
    </ligand>
</feature>
<evidence type="ECO:0000313" key="9">
    <source>
        <dbReference type="EMBL" id="HIU22537.1"/>
    </source>
</evidence>
<feature type="coiled-coil region" evidence="7">
    <location>
        <begin position="168"/>
        <end position="209"/>
    </location>
</feature>
<dbReference type="GO" id="GO:0003677">
    <property type="term" value="F:DNA binding"/>
    <property type="evidence" value="ECO:0007669"/>
    <property type="project" value="UniProtKB-UniRule"/>
</dbReference>
<evidence type="ECO:0000256" key="4">
    <source>
        <dbReference type="ARBA" id="ARBA00022840"/>
    </source>
</evidence>
<dbReference type="CDD" id="cd03278">
    <property type="entry name" value="ABC_SMC_barmotin"/>
    <property type="match status" value="1"/>
</dbReference>
<dbReference type="SUPFAM" id="SSF52540">
    <property type="entry name" value="P-loop containing nucleoside triphosphate hydrolases"/>
    <property type="match status" value="1"/>
</dbReference>
<keyword evidence="4 7" id="KW-0067">ATP-binding</keyword>
<evidence type="ECO:0000256" key="7">
    <source>
        <dbReference type="HAMAP-Rule" id="MF_01894"/>
    </source>
</evidence>
<dbReference type="InterPro" id="IPR036277">
    <property type="entry name" value="SMC_hinge_sf"/>
</dbReference>
<evidence type="ECO:0000256" key="3">
    <source>
        <dbReference type="ARBA" id="ARBA00022741"/>
    </source>
</evidence>
<dbReference type="Gene3D" id="1.20.1060.20">
    <property type="match status" value="1"/>
</dbReference>
<dbReference type="InterPro" id="IPR027417">
    <property type="entry name" value="P-loop_NTPase"/>
</dbReference>
<comment type="caution">
    <text evidence="9">The sequence shown here is derived from an EMBL/GenBank/DDBJ whole genome shotgun (WGS) entry which is preliminary data.</text>
</comment>
<dbReference type="GO" id="GO:0007062">
    <property type="term" value="P:sister chromatid cohesion"/>
    <property type="evidence" value="ECO:0007669"/>
    <property type="project" value="InterPro"/>
</dbReference>
<dbReference type="InterPro" id="IPR011890">
    <property type="entry name" value="SMC_prok"/>
</dbReference>
<dbReference type="GO" id="GO:0005694">
    <property type="term" value="C:chromosome"/>
    <property type="evidence" value="ECO:0007669"/>
    <property type="project" value="InterPro"/>
</dbReference>
<evidence type="ECO:0000256" key="1">
    <source>
        <dbReference type="ARBA" id="ARBA00004496"/>
    </source>
</evidence>
<dbReference type="Pfam" id="PF06470">
    <property type="entry name" value="SMC_hinge"/>
    <property type="match status" value="1"/>
</dbReference>
<dbReference type="SUPFAM" id="SSF75553">
    <property type="entry name" value="Smc hinge domain"/>
    <property type="match status" value="1"/>
</dbReference>
<comment type="function">
    <text evidence="7">Required for chromosome condensation and partitioning.</text>
</comment>
<dbReference type="InterPro" id="IPR010935">
    <property type="entry name" value="SMC_hinge"/>
</dbReference>
<dbReference type="HAMAP" id="MF_01894">
    <property type="entry name" value="Smc_prok"/>
    <property type="match status" value="1"/>
</dbReference>
<dbReference type="GO" id="GO:0030261">
    <property type="term" value="P:chromosome condensation"/>
    <property type="evidence" value="ECO:0007669"/>
    <property type="project" value="InterPro"/>
</dbReference>
<dbReference type="GO" id="GO:0007059">
    <property type="term" value="P:chromosome segregation"/>
    <property type="evidence" value="ECO:0007669"/>
    <property type="project" value="UniProtKB-UniRule"/>
</dbReference>
<comment type="subunit">
    <text evidence="7">Homodimer.</text>
</comment>
<dbReference type="SMART" id="SM00968">
    <property type="entry name" value="SMC_hinge"/>
    <property type="match status" value="1"/>
</dbReference>
<sequence length="984" mass="112357">MYLKEIKAHGFKSFADKINIELGTEISGIVGPNGSGKSNVVDAVRWVLGEQSVKSLRGDGNMSDVIFSGSKSRNAQNVASVTLVFDNSDRYLNVDYTEVSIQRRVYKDGTNEYLLNGERCRLKDITDILLDTGIAKESFNIISQGKIEEIISNKPSERRIIFEEAAGVLKYKKRKEEALRKLERTHDNMNRVDDIIEELKEQVEPLKEQREKALLYKEVKGKLENTEIALITHDITTLNTSYQLNKAKVDTLNEEILNMGSNSRTSEAEITKFKVTLDALEQKWNQVQKDWIEKTTELERINGQKQILLERKKYEVEDQKLHDAIVQLKEQELKLQTDLHALVGEIELAKKDLEQFQNERENAERQLEQSRSRKQTLQAQLSDLFKRQTMKVHQIDQLRTSIEHNSSLPYAVKNILDHPKLTGIHHVIGKLFEVEEKYATAISTSLGGASHYLVVDNENVAKVCINYLKQNTLGRATFFPINVIKPKEIDLNVLSSVSHMPGFVAIASTLIKYHPMYDGIMRNLLGNVIVATDLDHANEISRKLMGRYKIVTLDGELIHVGGSVTGGKAKKTSNIVSEKYELEKALKEDEALTNEIETLENKMNEVDHDLKSKEDKLYLIQRETVTKEESYRQKQIQQKEVQAKLEQVQLEKTGTGNILNQSLSEEEDQILKRYYQVEQEKNDLERTLEQVKKEKADVTEQLGEIEFSYKQENSILTQKSKELKNLEIELNRADVKLDTLLASLSENYGMTYEKAITLYELDSDVESARMKVSRLKAKLKELGEVNLGAIEEYERVSVRYNFLLNQKEDLQKAEDTLLEIIEEMDEVMEKEFVTTFETVRKNFTETFKELFRGGNADLRLTDEDHILETGVEIVASPPGKKLTSISLLSGGEKTFTAISLLFAILKSRPVPFCILDEVEAALDEANVDSFGKYIESLKEKTQFILITHKKKTMEYADVLYGITMQESGVSKLVSVKLEDLDKTV</sequence>
<dbReference type="FunFam" id="3.40.50.300:FF:000984">
    <property type="entry name" value="Chromosome partition protein Smc"/>
    <property type="match status" value="1"/>
</dbReference>